<sequence>MSTWKPVPASPSTMKSSQAADLSTLSVETLQELNDNNDCLDEFLESLPIVSELNRQLEDLMTQNEELAKHNLSKQPQMLQLRQETASKLKAVTELRSLHEKLFLEYQTLASKYSPQNIKENLKLEALKSDEESEKIADNFLNGKLDVESFLSEYLEQRAISHKRKAKEERLGFQLRELEKAGF</sequence>
<dbReference type="AlphaFoldDB" id="A0A9P0F3P5"/>
<protein>
    <recommendedName>
        <fullName evidence="9">VPS37 C-terminal domain-containing protein</fullName>
    </recommendedName>
</protein>
<dbReference type="Pfam" id="PF07200">
    <property type="entry name" value="Mod_r"/>
    <property type="match status" value="1"/>
</dbReference>
<dbReference type="SUPFAM" id="SSF140111">
    <property type="entry name" value="Endosomal sorting complex assembly domain"/>
    <property type="match status" value="1"/>
</dbReference>
<name>A0A9P0F3P5_BEMTA</name>
<feature type="domain" description="VPS37 C-terminal" evidence="9">
    <location>
        <begin position="96"/>
        <end position="183"/>
    </location>
</feature>
<reference evidence="10" key="1">
    <citation type="submission" date="2021-12" db="EMBL/GenBank/DDBJ databases">
        <authorList>
            <person name="King R."/>
        </authorList>
    </citation>
    <scope>NUCLEOTIDE SEQUENCE</scope>
</reference>
<accession>A0A9P0F3P5</accession>
<dbReference type="GO" id="GO:0006623">
    <property type="term" value="P:protein targeting to vacuole"/>
    <property type="evidence" value="ECO:0007669"/>
    <property type="project" value="TreeGrafter"/>
</dbReference>
<evidence type="ECO:0000259" key="9">
    <source>
        <dbReference type="PROSITE" id="PS51314"/>
    </source>
</evidence>
<evidence type="ECO:0000256" key="3">
    <source>
        <dbReference type="ARBA" id="ARBA00022448"/>
    </source>
</evidence>
<dbReference type="PANTHER" id="PTHR13678:SF25">
    <property type="entry name" value="EG:115C2.5 PROTEIN"/>
    <property type="match status" value="1"/>
</dbReference>
<dbReference type="Proteomes" id="UP001152759">
    <property type="component" value="Chromosome 5"/>
</dbReference>
<evidence type="ECO:0000256" key="7">
    <source>
        <dbReference type="PROSITE-ProRule" id="PRU00646"/>
    </source>
</evidence>
<gene>
    <name evidence="10" type="ORF">BEMITA_LOCUS9360</name>
</gene>
<feature type="region of interest" description="Disordered" evidence="8">
    <location>
        <begin position="1"/>
        <end position="21"/>
    </location>
</feature>
<dbReference type="GO" id="GO:0000813">
    <property type="term" value="C:ESCRT I complex"/>
    <property type="evidence" value="ECO:0007669"/>
    <property type="project" value="UniProtKB-ARBA"/>
</dbReference>
<dbReference type="GO" id="GO:0031902">
    <property type="term" value="C:late endosome membrane"/>
    <property type="evidence" value="ECO:0007669"/>
    <property type="project" value="UniProtKB-SubCell"/>
</dbReference>
<dbReference type="GO" id="GO:0006612">
    <property type="term" value="P:protein targeting to membrane"/>
    <property type="evidence" value="ECO:0007669"/>
    <property type="project" value="TreeGrafter"/>
</dbReference>
<dbReference type="GO" id="GO:0043162">
    <property type="term" value="P:ubiquitin-dependent protein catabolic process via the multivesicular body sorting pathway"/>
    <property type="evidence" value="ECO:0007669"/>
    <property type="project" value="TreeGrafter"/>
</dbReference>
<dbReference type="InterPro" id="IPR037202">
    <property type="entry name" value="ESCRT_assembly_dom"/>
</dbReference>
<feature type="compositionally biased region" description="Polar residues" evidence="8">
    <location>
        <begin position="10"/>
        <end position="21"/>
    </location>
</feature>
<keyword evidence="5 7" id="KW-0653">Protein transport</keyword>
<evidence type="ECO:0000256" key="2">
    <source>
        <dbReference type="ARBA" id="ARBA00007617"/>
    </source>
</evidence>
<dbReference type="EMBL" id="OU963866">
    <property type="protein sequence ID" value="CAH0390657.1"/>
    <property type="molecule type" value="Genomic_DNA"/>
</dbReference>
<comment type="subcellular location">
    <subcellularLocation>
        <location evidence="1">Late endosome membrane</location>
        <topology evidence="1">Peripheral membrane protein</topology>
    </subcellularLocation>
</comment>
<comment type="similarity">
    <text evidence="2">Belongs to the VPS37 family.</text>
</comment>
<evidence type="ECO:0000256" key="1">
    <source>
        <dbReference type="ARBA" id="ARBA00004633"/>
    </source>
</evidence>
<proteinExistence type="inferred from homology"/>
<dbReference type="PROSITE" id="PS51314">
    <property type="entry name" value="VPS37_C"/>
    <property type="match status" value="1"/>
</dbReference>
<keyword evidence="3 7" id="KW-0813">Transport</keyword>
<evidence type="ECO:0000313" key="10">
    <source>
        <dbReference type="EMBL" id="CAH0390657.1"/>
    </source>
</evidence>
<dbReference type="InterPro" id="IPR029012">
    <property type="entry name" value="Helix_hairpin_bin_sf"/>
</dbReference>
<evidence type="ECO:0000313" key="11">
    <source>
        <dbReference type="Proteomes" id="UP001152759"/>
    </source>
</evidence>
<evidence type="ECO:0000256" key="8">
    <source>
        <dbReference type="SAM" id="MobiDB-lite"/>
    </source>
</evidence>
<evidence type="ECO:0000256" key="6">
    <source>
        <dbReference type="ARBA" id="ARBA00025010"/>
    </source>
</evidence>
<comment type="function">
    <text evidence="6">Component of the ESCRT-I complex, a regulator of vesicular trafficking process. Required for the sorting of endocytic ubiquitinated cargos into multivesicular bodies. May be involved in cell growth and differentiation.</text>
</comment>
<dbReference type="Gene3D" id="1.10.287.660">
    <property type="entry name" value="Helix hairpin bin"/>
    <property type="match status" value="1"/>
</dbReference>
<evidence type="ECO:0000256" key="4">
    <source>
        <dbReference type="ARBA" id="ARBA00022753"/>
    </source>
</evidence>
<dbReference type="InterPro" id="IPR009851">
    <property type="entry name" value="Mod_r"/>
</dbReference>
<organism evidence="10 11">
    <name type="scientific">Bemisia tabaci</name>
    <name type="common">Sweetpotato whitefly</name>
    <name type="synonym">Aleurodes tabaci</name>
    <dbReference type="NCBI Taxonomy" id="7038"/>
    <lineage>
        <taxon>Eukaryota</taxon>
        <taxon>Metazoa</taxon>
        <taxon>Ecdysozoa</taxon>
        <taxon>Arthropoda</taxon>
        <taxon>Hexapoda</taxon>
        <taxon>Insecta</taxon>
        <taxon>Pterygota</taxon>
        <taxon>Neoptera</taxon>
        <taxon>Paraneoptera</taxon>
        <taxon>Hemiptera</taxon>
        <taxon>Sternorrhyncha</taxon>
        <taxon>Aleyrodoidea</taxon>
        <taxon>Aleyrodidae</taxon>
        <taxon>Aleyrodinae</taxon>
        <taxon>Bemisia</taxon>
    </lineage>
</organism>
<keyword evidence="11" id="KW-1185">Reference proteome</keyword>
<dbReference type="PANTHER" id="PTHR13678">
    <property type="entry name" value="VACUOLAR PROTEIN SORTING-ASSOCIATED PROTEIN 37"/>
    <property type="match status" value="1"/>
</dbReference>
<keyword evidence="4" id="KW-0967">Endosome</keyword>
<evidence type="ECO:0000256" key="5">
    <source>
        <dbReference type="ARBA" id="ARBA00022927"/>
    </source>
</evidence>